<dbReference type="Pfam" id="PF14690">
    <property type="entry name" value="Zn_ribbon_ISL3"/>
    <property type="match status" value="1"/>
</dbReference>
<feature type="domain" description="Transposase IS204/IS1001/IS1096/IS1165 zinc-finger" evidence="2">
    <location>
        <begin position="34"/>
        <end position="81"/>
    </location>
</feature>
<dbReference type="EMBL" id="LC589514">
    <property type="protein sequence ID" value="BCM23566.1"/>
    <property type="molecule type" value="Genomic_DNA"/>
</dbReference>
<proteinExistence type="predicted"/>
<protein>
    <submittedName>
        <fullName evidence="3">ISL3 family transposase</fullName>
    </submittedName>
</protein>
<feature type="domain" description="Transposase IS204/IS1001/IS1096/IS1165 DDE" evidence="1">
    <location>
        <begin position="152"/>
        <end position="386"/>
    </location>
</feature>
<dbReference type="InterPro" id="IPR047951">
    <property type="entry name" value="Transpos_ISL3"/>
</dbReference>
<dbReference type="PANTHER" id="PTHR33498">
    <property type="entry name" value="TRANSPOSASE FOR INSERTION SEQUENCE ELEMENT IS1557"/>
    <property type="match status" value="1"/>
</dbReference>
<dbReference type="PANTHER" id="PTHR33498:SF1">
    <property type="entry name" value="TRANSPOSASE FOR INSERTION SEQUENCE ELEMENT IS1557"/>
    <property type="match status" value="1"/>
</dbReference>
<dbReference type="RefSeq" id="WP_202979264.1">
    <property type="nucleotide sequence ID" value="NZ_LC589514.1"/>
</dbReference>
<geneLocation type="plasmid" evidence="3">
    <name>pTTHS031_GES</name>
</geneLocation>
<evidence type="ECO:0000259" key="1">
    <source>
        <dbReference type="Pfam" id="PF01610"/>
    </source>
</evidence>
<reference evidence="3" key="1">
    <citation type="submission" date="2020-10" db="EMBL/GenBank/DDBJ databases">
        <title>Complete sequence of plasmid pTTHS031_GES.</title>
        <authorList>
            <person name="Gomi R."/>
            <person name="Matsuda T."/>
        </authorList>
    </citation>
    <scope>NUCLEOTIDE SEQUENCE</scope>
    <source>
        <strain evidence="3">TTHS031</strain>
        <plasmid evidence="3">pTTHS031_GES</plasmid>
    </source>
</reference>
<dbReference type="AlphaFoldDB" id="A0A7R7ECZ2"/>
<keyword evidence="3" id="KW-0614">Plasmid</keyword>
<dbReference type="InterPro" id="IPR029261">
    <property type="entry name" value="Transposase_Znf"/>
</dbReference>
<sequence>MTLPGNLLHPLKLDVVGFKEEDHDYHFRVELPEPSCCQSCGAAEGRVVRFGKDDQAYRDVPIHNKRVTIWMIRRRYKCHECGGTFRPELKDMDDRRMMTKRLVKHIEVAAVLGSNSEVARTVAVDEKTVRLIFEDYYRAKDAAYKPKASRVLGIDELYLGRVYRAIFTNITESTVIDLLPNRNKPTIVNFLSHLPNRKDIQIVCTDMWNPYREATQAVLPHASLVVDKFHITRMANESMEVVRKGLKSSLTAPQRRTLKGDRKALLTRKHDLKDWQHLTMETWLNAFPELKTAYDLKEGFYGVWDASCDKDARERYARWKAGIPADQRAVWEPLTKAMENWQNEIFAYFKPGHQFTNAFTESSNRGIKTKQRDARGMKFESYRAKILFAQEHKVVKPKPRKQSPFEGGMGRMTYYTMATDFDFEEPSDYGVPISTVMRLIESGEL</sequence>
<dbReference type="Pfam" id="PF01610">
    <property type="entry name" value="DDE_Tnp_ISL3"/>
    <property type="match status" value="1"/>
</dbReference>
<organism evidence="3">
    <name type="scientific">Citrobacter freundii</name>
    <dbReference type="NCBI Taxonomy" id="546"/>
    <lineage>
        <taxon>Bacteria</taxon>
        <taxon>Pseudomonadati</taxon>
        <taxon>Pseudomonadota</taxon>
        <taxon>Gammaproteobacteria</taxon>
        <taxon>Enterobacterales</taxon>
        <taxon>Enterobacteriaceae</taxon>
        <taxon>Citrobacter</taxon>
        <taxon>Citrobacter freundii complex</taxon>
    </lineage>
</organism>
<evidence type="ECO:0000313" key="3">
    <source>
        <dbReference type="EMBL" id="BCM23566.1"/>
    </source>
</evidence>
<evidence type="ECO:0000259" key="2">
    <source>
        <dbReference type="Pfam" id="PF14690"/>
    </source>
</evidence>
<dbReference type="InterPro" id="IPR002560">
    <property type="entry name" value="Transposase_DDE"/>
</dbReference>
<accession>A0A7R7ECZ2</accession>
<dbReference type="NCBIfam" id="NF033550">
    <property type="entry name" value="transpos_ISL3"/>
    <property type="match status" value="1"/>
</dbReference>
<name>A0A7R7ECZ2_CITFR</name>